<dbReference type="EMBL" id="JAHYIQ010000036">
    <property type="protein sequence ID" value="KAK1119471.1"/>
    <property type="molecule type" value="Genomic_DNA"/>
</dbReference>
<name>A0AA40FIF9_9HYME</name>
<gene>
    <name evidence="2" type="ORF">K0M31_013299</name>
</gene>
<dbReference type="AlphaFoldDB" id="A0AA40FIF9"/>
<proteinExistence type="predicted"/>
<feature type="region of interest" description="Disordered" evidence="1">
    <location>
        <begin position="40"/>
        <end position="62"/>
    </location>
</feature>
<keyword evidence="3" id="KW-1185">Reference proteome</keyword>
<evidence type="ECO:0000256" key="1">
    <source>
        <dbReference type="SAM" id="MobiDB-lite"/>
    </source>
</evidence>
<protein>
    <submittedName>
        <fullName evidence="2">Uncharacterized protein</fullName>
    </submittedName>
</protein>
<accession>A0AA40FIF9</accession>
<comment type="caution">
    <text evidence="2">The sequence shown here is derived from an EMBL/GenBank/DDBJ whole genome shotgun (WGS) entry which is preliminary data.</text>
</comment>
<evidence type="ECO:0000313" key="3">
    <source>
        <dbReference type="Proteomes" id="UP001177670"/>
    </source>
</evidence>
<organism evidence="2 3">
    <name type="scientific">Melipona bicolor</name>
    <dbReference type="NCBI Taxonomy" id="60889"/>
    <lineage>
        <taxon>Eukaryota</taxon>
        <taxon>Metazoa</taxon>
        <taxon>Ecdysozoa</taxon>
        <taxon>Arthropoda</taxon>
        <taxon>Hexapoda</taxon>
        <taxon>Insecta</taxon>
        <taxon>Pterygota</taxon>
        <taxon>Neoptera</taxon>
        <taxon>Endopterygota</taxon>
        <taxon>Hymenoptera</taxon>
        <taxon>Apocrita</taxon>
        <taxon>Aculeata</taxon>
        <taxon>Apoidea</taxon>
        <taxon>Anthophila</taxon>
        <taxon>Apidae</taxon>
        <taxon>Melipona</taxon>
    </lineage>
</organism>
<feature type="region of interest" description="Disordered" evidence="1">
    <location>
        <begin position="86"/>
        <end position="106"/>
    </location>
</feature>
<dbReference type="Proteomes" id="UP001177670">
    <property type="component" value="Unassembled WGS sequence"/>
</dbReference>
<sequence length="144" mass="16566">MEVRVPQQLTEESHVFACSRCKRTAAETFDNRRRRVDFLQQSPKETNLDQEERNKLNASAGTECSRMPYDSHVLRGYDFPSEASSVVPRKSISKAMPRSTSTRIPTLRDKDPVTFVRSNPLPQKFCKLRSSNVETDVVCRYHTV</sequence>
<reference evidence="2" key="1">
    <citation type="submission" date="2021-10" db="EMBL/GenBank/DDBJ databases">
        <title>Melipona bicolor Genome sequencing and assembly.</title>
        <authorList>
            <person name="Araujo N.S."/>
            <person name="Arias M.C."/>
        </authorList>
    </citation>
    <scope>NUCLEOTIDE SEQUENCE</scope>
    <source>
        <strain evidence="2">USP_2M_L1-L4_2017</strain>
        <tissue evidence="2">Whole body</tissue>
    </source>
</reference>
<evidence type="ECO:0000313" key="2">
    <source>
        <dbReference type="EMBL" id="KAK1119471.1"/>
    </source>
</evidence>
<feature type="compositionally biased region" description="Basic and acidic residues" evidence="1">
    <location>
        <begin position="46"/>
        <end position="55"/>
    </location>
</feature>